<sequence length="178" mass="19195">MKVELQNIEIEIVKGDISNQPDLDAVVNAANAELAPGGGVAGAIHKAAGPELYEECKSLAPIAPGEAVITRAYGLPNQFVIHTLGPVYGKDKPEDQLLSNCYRNSLKRSEEKKLGSIGFPGISTGIFGYPKEDAVSVVFSTLVTELPNLEHLKKLRFVVFSDADRELYESKLKEVAVG</sequence>
<proteinExistence type="predicted"/>
<dbReference type="Proteomes" id="UP001155280">
    <property type="component" value="Unassembled WGS sequence"/>
</dbReference>
<feature type="domain" description="Macro" evidence="1">
    <location>
        <begin position="1"/>
        <end position="176"/>
    </location>
</feature>
<organism evidence="2 3">
    <name type="scientific">Christiangramia oceanisediminis</name>
    <dbReference type="NCBI Taxonomy" id="2920386"/>
    <lineage>
        <taxon>Bacteria</taxon>
        <taxon>Pseudomonadati</taxon>
        <taxon>Bacteroidota</taxon>
        <taxon>Flavobacteriia</taxon>
        <taxon>Flavobacteriales</taxon>
        <taxon>Flavobacteriaceae</taxon>
        <taxon>Christiangramia</taxon>
    </lineage>
</organism>
<name>A0A9X2I9T9_9FLAO</name>
<dbReference type="AlphaFoldDB" id="A0A9X2I9T9"/>
<dbReference type="SMART" id="SM00506">
    <property type="entry name" value="A1pp"/>
    <property type="match status" value="1"/>
</dbReference>
<reference evidence="2" key="1">
    <citation type="submission" date="2022-07" db="EMBL/GenBank/DDBJ databases">
        <title>Gramela sediminis sp. nov., isolated from deep-sea sediment of the Indian Ocean.</title>
        <authorList>
            <person name="Shi H."/>
        </authorList>
    </citation>
    <scope>NUCLEOTIDE SEQUENCE</scope>
    <source>
        <strain evidence="2">GC03-9</strain>
    </source>
</reference>
<dbReference type="PROSITE" id="PS51154">
    <property type="entry name" value="MACRO"/>
    <property type="match status" value="1"/>
</dbReference>
<dbReference type="EMBL" id="JANCNS010000001">
    <property type="protein sequence ID" value="MCP9199403.1"/>
    <property type="molecule type" value="Genomic_DNA"/>
</dbReference>
<accession>A0A9X2I9T9</accession>
<dbReference type="SUPFAM" id="SSF52949">
    <property type="entry name" value="Macro domain-like"/>
    <property type="match status" value="1"/>
</dbReference>
<dbReference type="PANTHER" id="PTHR11106">
    <property type="entry name" value="GANGLIOSIDE INDUCED DIFFERENTIATION ASSOCIATED PROTEIN 2-RELATED"/>
    <property type="match status" value="1"/>
</dbReference>
<protein>
    <submittedName>
        <fullName evidence="2">Macro domain-containing protein</fullName>
    </submittedName>
</protein>
<dbReference type="RefSeq" id="WP_241549702.1">
    <property type="nucleotide sequence ID" value="NZ_JANCNS010000001.1"/>
</dbReference>
<gene>
    <name evidence="2" type="ORF">MKO06_05765</name>
</gene>
<evidence type="ECO:0000313" key="3">
    <source>
        <dbReference type="Proteomes" id="UP001155280"/>
    </source>
</evidence>
<comment type="caution">
    <text evidence="2">The sequence shown here is derived from an EMBL/GenBank/DDBJ whole genome shotgun (WGS) entry which is preliminary data.</text>
</comment>
<dbReference type="CDD" id="cd02908">
    <property type="entry name" value="Macro_OAADPr_deacetylase"/>
    <property type="match status" value="1"/>
</dbReference>
<dbReference type="Gene3D" id="3.40.220.10">
    <property type="entry name" value="Leucine Aminopeptidase, subunit E, domain 1"/>
    <property type="match status" value="1"/>
</dbReference>
<keyword evidence="3" id="KW-1185">Reference proteome</keyword>
<dbReference type="InterPro" id="IPR002589">
    <property type="entry name" value="Macro_dom"/>
</dbReference>
<dbReference type="InterPro" id="IPR043472">
    <property type="entry name" value="Macro_dom-like"/>
</dbReference>
<dbReference type="Pfam" id="PF01661">
    <property type="entry name" value="Macro"/>
    <property type="match status" value="1"/>
</dbReference>
<evidence type="ECO:0000259" key="1">
    <source>
        <dbReference type="PROSITE" id="PS51154"/>
    </source>
</evidence>
<evidence type="ECO:0000313" key="2">
    <source>
        <dbReference type="EMBL" id="MCP9199403.1"/>
    </source>
</evidence>
<dbReference type="PANTHER" id="PTHR11106:SF27">
    <property type="entry name" value="MACRO DOMAIN-CONTAINING PROTEIN"/>
    <property type="match status" value="1"/>
</dbReference>